<dbReference type="CDD" id="cd04046">
    <property type="entry name" value="C2_Calpain"/>
    <property type="match status" value="1"/>
</dbReference>
<feature type="active site" evidence="5 6">
    <location>
        <position position="335"/>
    </location>
</feature>
<evidence type="ECO:0000313" key="10">
    <source>
        <dbReference type="EMBL" id="KAI1242111.1"/>
    </source>
</evidence>
<dbReference type="GO" id="GO:0005737">
    <property type="term" value="C:cytoplasm"/>
    <property type="evidence" value="ECO:0007669"/>
    <property type="project" value="TreeGrafter"/>
</dbReference>
<sequence length="1729" mass="192739">ILLGDPESFTDKEKVLISQYPDVVIFAVVALEFIGCGFRDMIGKVEGLSKRKLNVEDPNTDSQACFVDMESLTVTFCQDSRWGRMFSSVKPYENQRYASLKKECQRRKQLFEDPLFPANDDSLFYKSRIQGIQWKRPKEICNDPRLFVDGISSHDLHQGQVGNCWFVAACSSLASRESLWQKVIPDWKEQEWNPEKPESYVGIFHFQFWRFGQWLDVVIDDRLPTLHNQLIYCHSNSKNEFWCALVEKAYAKLSGCYEALDGGNTADALVDFTGGVSEPIDLTEGDYMADEAKRNLLFERVLKVHNRGGLISCSIKATSAADMEARLACGLVKGHAYAVTDVRKVRLGHGLLSFFKSEKLDMIRMRNPWGERDSEEWQKVSKSEREKMGMTVEDDGEFWMTFEDFCKYFTDIIKCRLINTSYLSIHKTWEEAVLHGAWTRSSDPLKNRSGGCINHKDTFLQNPQYVFDVKKAEDEVLISIQQKPKRTSRKEGKGENLAIGFDIHKVELNRNYRMHTLQQKVASSIYINSRSVFLRTDLKEGRYVIIPTTFDPGHEGEFLLRIFTDVPSDCRELTLDEPPHTCWSGMCGYPQVVSQIHVLAAAGLKNQDSQGGADPYVIIKCEGQKVRSPVKKNTVSPEFDVKGLFYRKKPGQPIIVQIWNHNLISDEFLGQVVLTGDPSDRQSVHTLHLQDKGNRRSFCWRPLQPPWLPGALWDCCEHAPEHDALGLFVYTGWHTHVPPRTHVATVVPPAASSVCLLGLRVVCMELSPLKLPCNHLSVEAPQQRRSGKTDWGLLDVFWVWVCVLQLLGKCTKAAQIHRGNKNIMLRTSCLHPSLVQAHATLKYRKILSTVVSRPSSCGCLLNSHGACCLCVPIPRAHPRSWGGLSPGAVQYLGKRRFVPLKAKVSSSRDGEPRSMGSICTAAYSASFLSASLSQILFKNKEHCSQCSLKMLGIFNSYQCPSLTFNFQSPVVEDELHSPRASLMSTTQMHPWGWFFIHVPLKWCELRDFSVIFSKQIQSPACKWKLIHMIKYLNLGLKGKQQSHDALSRSQLLLACIEHPPTPGAITGTKFGSVSCRIDLNAPVLCMRLITENKWKQDCEVRRNMTGALHHHQQMEVSSLSALALFFQEIRLGLSFSTGGPGVPYHVPKEQCQSSPRSCGALVPMGSLLTPYRESSHKERKGSFLIASFKKSLYIRTKLKKESFGKVRAEAFFPYISSGRTKLTFLTLLFLLLNAFDGHKVALQSLLNLLDSPNSIQVIFPVDFETEARRQACTMPMGRFEKPCPAHGNLQSCCCNSQTQNFGTGILLPSRLPSTSCLCSKTLQHEGAVCFCSPPLRAWNRHLEKALLLWGGGIFPNSSASGIILWDKMGKALQTPQSLRHPDTSWRMFSAVDLAGHLWGCDAGHSTGALLKTSAACICWCAHQHGDRGAGIGVDCLSTSVRRCAETVHVWKPTASNRVVHSSRHNPAQAHQGSCSISTSLQHAYIHSLPYEPSAAQKDEGFPAGRAAEVEGPSAMGWVHCLSLRTVLVLLHPWPIAQVNTQGLAIGVCSVQVSKGSLHSADLTSKPSGAVRRHVQPCVPGRASLPHCLSAHAWVLLGTRQGCPRHSKHIRCSPEQSPDTAGICPLIHTNYIDTSSWSALKQGGALLLLLTSGVTPKNHIQSGPQEDFQHPHSKVDLRNNFSDSTANNKKAGAFKQGRLSAPGLTPQDLSAILCTAQRPLCTGQEDLSSH</sequence>
<dbReference type="InterPro" id="IPR022682">
    <property type="entry name" value="Calpain_domain_III"/>
</dbReference>
<dbReference type="SMART" id="SM00230">
    <property type="entry name" value="CysPc"/>
    <property type="match status" value="1"/>
</dbReference>
<dbReference type="SMART" id="SM00720">
    <property type="entry name" value="calpain_III"/>
    <property type="match status" value="1"/>
</dbReference>
<keyword evidence="3 6" id="KW-0378">Hydrolase</keyword>
<feature type="non-terminal residue" evidence="9">
    <location>
        <position position="1729"/>
    </location>
</feature>
<dbReference type="InterPro" id="IPR038765">
    <property type="entry name" value="Papain-like_cys_pep_sf"/>
</dbReference>
<evidence type="ECO:0000256" key="6">
    <source>
        <dbReference type="PROSITE-ProRule" id="PRU00239"/>
    </source>
</evidence>
<evidence type="ECO:0000256" key="4">
    <source>
        <dbReference type="ARBA" id="ARBA00022807"/>
    </source>
</evidence>
<dbReference type="InterPro" id="IPR036213">
    <property type="entry name" value="Calpain_III_sf"/>
</dbReference>
<dbReference type="PROSITE" id="PS00139">
    <property type="entry name" value="THIOL_PROTEASE_CYS"/>
    <property type="match status" value="1"/>
</dbReference>
<evidence type="ECO:0000259" key="8">
    <source>
        <dbReference type="PROSITE" id="PS50203"/>
    </source>
</evidence>
<protein>
    <submittedName>
        <fullName evidence="9">Calpain-5</fullName>
    </submittedName>
</protein>
<dbReference type="SMART" id="SM00239">
    <property type="entry name" value="C2"/>
    <property type="match status" value="1"/>
</dbReference>
<evidence type="ECO:0000256" key="3">
    <source>
        <dbReference type="ARBA" id="ARBA00022801"/>
    </source>
</evidence>
<evidence type="ECO:0000256" key="5">
    <source>
        <dbReference type="PIRSR" id="PIRSR622684-1"/>
    </source>
</evidence>
<keyword evidence="4 6" id="KW-0788">Thiol protease</keyword>
<dbReference type="InterPro" id="IPR022684">
    <property type="entry name" value="Calpain_cysteine_protease"/>
</dbReference>
<name>A0A835TTR3_9PASS</name>
<keyword evidence="11" id="KW-1185">Reference proteome</keyword>
<dbReference type="FunFam" id="2.60.40.150:FF:000173">
    <property type="entry name" value="Calpain 5b"/>
    <property type="match status" value="1"/>
</dbReference>
<feature type="domain" description="C2" evidence="7">
    <location>
        <begin position="574"/>
        <end position="691"/>
    </location>
</feature>
<evidence type="ECO:0000313" key="11">
    <source>
        <dbReference type="Proteomes" id="UP000618051"/>
    </source>
</evidence>
<reference evidence="9" key="1">
    <citation type="submission" date="2020-10" db="EMBL/GenBank/DDBJ databases">
        <title>Feather gene expression reveals the developmental basis of iridescence in African starlings.</title>
        <authorList>
            <person name="Rubenstein D.R."/>
        </authorList>
    </citation>
    <scope>NUCLEOTIDE SEQUENCE</scope>
    <source>
        <strain evidence="9">SS15</strain>
        <tissue evidence="9">Liver</tissue>
    </source>
</reference>
<dbReference type="InterPro" id="IPR033884">
    <property type="entry name" value="C2_Calpain"/>
</dbReference>
<dbReference type="InterPro" id="IPR033883">
    <property type="entry name" value="C2_III"/>
</dbReference>
<organism evidence="9">
    <name type="scientific">Lamprotornis superbus</name>
    <dbReference type="NCBI Taxonomy" id="245042"/>
    <lineage>
        <taxon>Eukaryota</taxon>
        <taxon>Metazoa</taxon>
        <taxon>Chordata</taxon>
        <taxon>Craniata</taxon>
        <taxon>Vertebrata</taxon>
        <taxon>Euteleostomi</taxon>
        <taxon>Archelosauria</taxon>
        <taxon>Archosauria</taxon>
        <taxon>Dinosauria</taxon>
        <taxon>Saurischia</taxon>
        <taxon>Theropoda</taxon>
        <taxon>Coelurosauria</taxon>
        <taxon>Aves</taxon>
        <taxon>Neognathae</taxon>
        <taxon>Neoaves</taxon>
        <taxon>Telluraves</taxon>
        <taxon>Australaves</taxon>
        <taxon>Passeriformes</taxon>
        <taxon>Sturnidae</taxon>
        <taxon>Lamprotornis</taxon>
    </lineage>
</organism>
<accession>A0A835TTR3</accession>
<dbReference type="OrthoDB" id="424753at2759"/>
<dbReference type="FunFam" id="3.90.70.10:FF:000027">
    <property type="entry name" value="Calpain 5"/>
    <property type="match status" value="1"/>
</dbReference>
<dbReference type="CDD" id="cd00214">
    <property type="entry name" value="Calpain_III"/>
    <property type="match status" value="1"/>
</dbReference>
<dbReference type="EMBL" id="JADDUC010000180">
    <property type="protein sequence ID" value="KAG0116254.1"/>
    <property type="molecule type" value="Genomic_DNA"/>
</dbReference>
<dbReference type="PROSITE" id="PS50004">
    <property type="entry name" value="C2"/>
    <property type="match status" value="1"/>
</dbReference>
<dbReference type="PANTHER" id="PTHR10183">
    <property type="entry name" value="CALPAIN"/>
    <property type="match status" value="1"/>
</dbReference>
<dbReference type="SUPFAM" id="SSF49758">
    <property type="entry name" value="Calpain large subunit, middle domain (domain III)"/>
    <property type="match status" value="1"/>
</dbReference>
<evidence type="ECO:0000313" key="9">
    <source>
        <dbReference type="EMBL" id="KAG0116254.1"/>
    </source>
</evidence>
<comment type="caution">
    <text evidence="9">The sequence shown here is derived from an EMBL/GenBank/DDBJ whole genome shotgun (WGS) entry which is preliminary data.</text>
</comment>
<proteinExistence type="inferred from homology"/>
<reference evidence="10" key="3">
    <citation type="submission" date="2022-01" db="EMBL/GenBank/DDBJ databases">
        <authorList>
            <person name="Rubenstein D.R."/>
        </authorList>
    </citation>
    <scope>NUCLEOTIDE SEQUENCE</scope>
    <source>
        <strain evidence="10">SS15</strain>
        <tissue evidence="10">Liver</tissue>
    </source>
</reference>
<dbReference type="InterPro" id="IPR000169">
    <property type="entry name" value="Pept_cys_AS"/>
</dbReference>
<dbReference type="InterPro" id="IPR001300">
    <property type="entry name" value="Peptidase_C2_calpain_cat"/>
</dbReference>
<dbReference type="EMBL" id="JADDUC020000002">
    <property type="protein sequence ID" value="KAI1242111.1"/>
    <property type="molecule type" value="Genomic_DNA"/>
</dbReference>
<dbReference type="Gene3D" id="3.90.70.10">
    <property type="entry name" value="Cysteine proteinases"/>
    <property type="match status" value="1"/>
</dbReference>
<dbReference type="Pfam" id="PF01067">
    <property type="entry name" value="Calpain_III"/>
    <property type="match status" value="1"/>
</dbReference>
<dbReference type="GO" id="GO:0006508">
    <property type="term" value="P:proteolysis"/>
    <property type="evidence" value="ECO:0007669"/>
    <property type="project" value="UniProtKB-KW"/>
</dbReference>
<evidence type="ECO:0000256" key="2">
    <source>
        <dbReference type="ARBA" id="ARBA00022670"/>
    </source>
</evidence>
<feature type="active site" evidence="5 6">
    <location>
        <position position="164"/>
    </location>
</feature>
<evidence type="ECO:0000259" key="7">
    <source>
        <dbReference type="PROSITE" id="PS50004"/>
    </source>
</evidence>
<feature type="domain" description="Calpain catalytic" evidence="8">
    <location>
        <begin position="110"/>
        <end position="418"/>
    </location>
</feature>
<reference evidence="10 11" key="2">
    <citation type="journal article" date="2021" name="J. Hered.">
        <title>Feather Gene Expression Elucidates the Developmental Basis of Plumage Iridescence in African Starlings.</title>
        <authorList>
            <person name="Rubenstein D.R."/>
            <person name="Corvelo A."/>
            <person name="MacManes M.D."/>
            <person name="Maia R."/>
            <person name="Narzisi G."/>
            <person name="Rousaki A."/>
            <person name="Vandenabeele P."/>
            <person name="Shawkey M.D."/>
            <person name="Solomon J."/>
        </authorList>
    </citation>
    <scope>NUCLEOTIDE SEQUENCE [LARGE SCALE GENOMIC DNA]</scope>
    <source>
        <strain evidence="10">SS15</strain>
    </source>
</reference>
<dbReference type="PRINTS" id="PR00704">
    <property type="entry name" value="CALPAIN"/>
</dbReference>
<keyword evidence="2 6" id="KW-0645">Protease</keyword>
<dbReference type="Proteomes" id="UP000618051">
    <property type="component" value="Unassembled WGS sequence"/>
</dbReference>
<dbReference type="FunFam" id="2.60.120.380:FF:000003">
    <property type="entry name" value="Calpain 5"/>
    <property type="match status" value="1"/>
</dbReference>
<dbReference type="SUPFAM" id="SSF49562">
    <property type="entry name" value="C2 domain (Calcium/lipid-binding domain, CaLB)"/>
    <property type="match status" value="1"/>
</dbReference>
<dbReference type="SUPFAM" id="SSF54001">
    <property type="entry name" value="Cysteine proteinases"/>
    <property type="match status" value="1"/>
</dbReference>
<feature type="non-terminal residue" evidence="9">
    <location>
        <position position="1"/>
    </location>
</feature>
<dbReference type="GO" id="GO:0004198">
    <property type="term" value="F:calcium-dependent cysteine-type endopeptidase activity"/>
    <property type="evidence" value="ECO:0007669"/>
    <property type="project" value="InterPro"/>
</dbReference>
<dbReference type="CDD" id="cd00044">
    <property type="entry name" value="CysPc"/>
    <property type="match status" value="1"/>
</dbReference>
<dbReference type="Pfam" id="PF00648">
    <property type="entry name" value="Peptidase_C2"/>
    <property type="match status" value="1"/>
</dbReference>
<comment type="similarity">
    <text evidence="1">Belongs to the peptidase C2 family.</text>
</comment>
<evidence type="ECO:0000256" key="1">
    <source>
        <dbReference type="ARBA" id="ARBA00007623"/>
    </source>
</evidence>
<feature type="active site" evidence="5 6">
    <location>
        <position position="367"/>
    </location>
</feature>
<dbReference type="InterPro" id="IPR035892">
    <property type="entry name" value="C2_domain_sf"/>
</dbReference>
<dbReference type="Gene3D" id="2.60.120.380">
    <property type="match status" value="1"/>
</dbReference>
<dbReference type="Gene3D" id="2.60.40.150">
    <property type="entry name" value="C2 domain"/>
    <property type="match status" value="1"/>
</dbReference>
<dbReference type="Pfam" id="PF00168">
    <property type="entry name" value="C2"/>
    <property type="match status" value="1"/>
</dbReference>
<dbReference type="InterPro" id="IPR000008">
    <property type="entry name" value="C2_dom"/>
</dbReference>
<dbReference type="PANTHER" id="PTHR10183:SF402">
    <property type="entry name" value="CALPAIN-5"/>
    <property type="match status" value="1"/>
</dbReference>
<gene>
    <name evidence="10" type="ORF">IHE44_0005628</name>
    <name evidence="9" type="ORF">IHE44_004266</name>
</gene>
<dbReference type="InterPro" id="IPR022683">
    <property type="entry name" value="Calpain_III"/>
</dbReference>
<dbReference type="PROSITE" id="PS50203">
    <property type="entry name" value="CALPAIN_CAT"/>
    <property type="match status" value="1"/>
</dbReference>